<protein>
    <submittedName>
        <fullName evidence="5">NAD-P-binding protein</fullName>
    </submittedName>
</protein>
<dbReference type="EMBL" id="KV722388">
    <property type="protein sequence ID" value="OCH91273.1"/>
    <property type="molecule type" value="Genomic_DNA"/>
</dbReference>
<sequence length="258" mass="26859">MSISPTRIALVTGAAQGLGLAIALQLADDGLDVAVNDLAPKSEALHQVVSQIEAKGRRSFAVTADVSSEEEVKSMVTQVVDTLGSLDVMVANAGIVSMTGILETTVEDWDRVFSINARGVLLCYKYAALQMIKQGHGGRIIGACSSAGKRAALNLCAYSASKFAVRSLTQSAAQELQPYNITVNAYAPGVVDTALVWHPDDSINGGPGSTAIKAFGLPPGTQAMGSDKVANLVSYFAHPQSDYITGQAVAVDSGRTMD</sequence>
<organism evidence="5 6">
    <name type="scientific">Obba rivulosa</name>
    <dbReference type="NCBI Taxonomy" id="1052685"/>
    <lineage>
        <taxon>Eukaryota</taxon>
        <taxon>Fungi</taxon>
        <taxon>Dikarya</taxon>
        <taxon>Basidiomycota</taxon>
        <taxon>Agaricomycotina</taxon>
        <taxon>Agaricomycetes</taxon>
        <taxon>Polyporales</taxon>
        <taxon>Gelatoporiaceae</taxon>
        <taxon>Obba</taxon>
    </lineage>
</organism>
<dbReference type="Pfam" id="PF00106">
    <property type="entry name" value="adh_short"/>
    <property type="match status" value="1"/>
</dbReference>
<dbReference type="GO" id="GO:0016491">
    <property type="term" value="F:oxidoreductase activity"/>
    <property type="evidence" value="ECO:0007669"/>
    <property type="project" value="UniProtKB-KW"/>
</dbReference>
<evidence type="ECO:0000256" key="1">
    <source>
        <dbReference type="ARBA" id="ARBA00006484"/>
    </source>
</evidence>
<accession>A0A8E2DNT0</accession>
<dbReference type="InterPro" id="IPR020904">
    <property type="entry name" value="Sc_DH/Rdtase_CS"/>
</dbReference>
<dbReference type="OrthoDB" id="498125at2759"/>
<evidence type="ECO:0000256" key="3">
    <source>
        <dbReference type="ARBA" id="ARBA00023002"/>
    </source>
</evidence>
<dbReference type="PROSITE" id="PS00061">
    <property type="entry name" value="ADH_SHORT"/>
    <property type="match status" value="1"/>
</dbReference>
<dbReference type="PRINTS" id="PR00081">
    <property type="entry name" value="GDHRDH"/>
</dbReference>
<keyword evidence="2" id="KW-0521">NADP</keyword>
<comment type="similarity">
    <text evidence="1 4">Belongs to the short-chain dehydrogenases/reductases (SDR) family.</text>
</comment>
<proteinExistence type="inferred from homology"/>
<dbReference type="FunFam" id="3.40.50.720:FF:000084">
    <property type="entry name" value="Short-chain dehydrogenase reductase"/>
    <property type="match status" value="1"/>
</dbReference>
<dbReference type="PANTHER" id="PTHR24321">
    <property type="entry name" value="DEHYDROGENASES, SHORT CHAIN"/>
    <property type="match status" value="1"/>
</dbReference>
<evidence type="ECO:0000313" key="6">
    <source>
        <dbReference type="Proteomes" id="UP000250043"/>
    </source>
</evidence>
<dbReference type="InterPro" id="IPR036291">
    <property type="entry name" value="NAD(P)-bd_dom_sf"/>
</dbReference>
<keyword evidence="6" id="KW-1185">Reference proteome</keyword>
<dbReference type="Proteomes" id="UP000250043">
    <property type="component" value="Unassembled WGS sequence"/>
</dbReference>
<name>A0A8E2DNT0_9APHY</name>
<dbReference type="InterPro" id="IPR002347">
    <property type="entry name" value="SDR_fam"/>
</dbReference>
<dbReference type="PANTHER" id="PTHR24321:SF8">
    <property type="entry name" value="ESTRADIOL 17-BETA-DEHYDROGENASE 8-RELATED"/>
    <property type="match status" value="1"/>
</dbReference>
<reference evidence="5 6" key="1">
    <citation type="submission" date="2016-07" db="EMBL/GenBank/DDBJ databases">
        <title>Draft genome of the white-rot fungus Obba rivulosa 3A-2.</title>
        <authorList>
            <consortium name="DOE Joint Genome Institute"/>
            <person name="Miettinen O."/>
            <person name="Riley R."/>
            <person name="Acob R."/>
            <person name="Barry K."/>
            <person name="Cullen D."/>
            <person name="De Vries R."/>
            <person name="Hainaut M."/>
            <person name="Hatakka A."/>
            <person name="Henrissat B."/>
            <person name="Hilden K."/>
            <person name="Kuo R."/>
            <person name="Labutti K."/>
            <person name="Lipzen A."/>
            <person name="Makela M.R."/>
            <person name="Sandor L."/>
            <person name="Spatafora J.W."/>
            <person name="Grigoriev I.V."/>
            <person name="Hibbett D.S."/>
        </authorList>
    </citation>
    <scope>NUCLEOTIDE SEQUENCE [LARGE SCALE GENOMIC DNA]</scope>
    <source>
        <strain evidence="5 6">3A-2</strain>
    </source>
</reference>
<evidence type="ECO:0000313" key="5">
    <source>
        <dbReference type="EMBL" id="OCH91273.1"/>
    </source>
</evidence>
<dbReference type="SUPFAM" id="SSF51735">
    <property type="entry name" value="NAD(P)-binding Rossmann-fold domains"/>
    <property type="match status" value="1"/>
</dbReference>
<dbReference type="Gene3D" id="3.40.50.720">
    <property type="entry name" value="NAD(P)-binding Rossmann-like Domain"/>
    <property type="match status" value="1"/>
</dbReference>
<evidence type="ECO:0000256" key="2">
    <source>
        <dbReference type="ARBA" id="ARBA00022857"/>
    </source>
</evidence>
<evidence type="ECO:0000256" key="4">
    <source>
        <dbReference type="RuleBase" id="RU000363"/>
    </source>
</evidence>
<keyword evidence="3" id="KW-0560">Oxidoreductase</keyword>
<dbReference type="AlphaFoldDB" id="A0A8E2DNT0"/>
<gene>
    <name evidence="5" type="ORF">OBBRIDRAFT_531959</name>
</gene>
<dbReference type="PRINTS" id="PR00080">
    <property type="entry name" value="SDRFAMILY"/>
</dbReference>